<feature type="compositionally biased region" description="Polar residues" evidence="1">
    <location>
        <begin position="47"/>
        <end position="57"/>
    </location>
</feature>
<reference evidence="2" key="1">
    <citation type="submission" date="2020-08" db="EMBL/GenBank/DDBJ databases">
        <title>Multicomponent nature underlies the extraordinary mechanical properties of spider dragline silk.</title>
        <authorList>
            <person name="Kono N."/>
            <person name="Nakamura H."/>
            <person name="Mori M."/>
            <person name="Yoshida Y."/>
            <person name="Ohtoshi R."/>
            <person name="Malay A.D."/>
            <person name="Moran D.A.P."/>
            <person name="Tomita M."/>
            <person name="Numata K."/>
            <person name="Arakawa K."/>
        </authorList>
    </citation>
    <scope>NUCLEOTIDE SEQUENCE</scope>
</reference>
<dbReference type="Proteomes" id="UP000887159">
    <property type="component" value="Unassembled WGS sequence"/>
</dbReference>
<evidence type="ECO:0000313" key="2">
    <source>
        <dbReference type="EMBL" id="GFX97248.1"/>
    </source>
</evidence>
<gene>
    <name evidence="2" type="ORF">TNCV_557381</name>
</gene>
<evidence type="ECO:0000313" key="3">
    <source>
        <dbReference type="Proteomes" id="UP000887159"/>
    </source>
</evidence>
<dbReference type="AlphaFoldDB" id="A0A8X6V7F3"/>
<comment type="caution">
    <text evidence="2">The sequence shown here is derived from an EMBL/GenBank/DDBJ whole genome shotgun (WGS) entry which is preliminary data.</text>
</comment>
<dbReference type="EMBL" id="BMAU01021196">
    <property type="protein sequence ID" value="GFX97248.1"/>
    <property type="molecule type" value="Genomic_DNA"/>
</dbReference>
<accession>A0A8X6V7F3</accession>
<protein>
    <submittedName>
        <fullName evidence="2">Uncharacterized protein</fullName>
    </submittedName>
</protein>
<feature type="region of interest" description="Disordered" evidence="1">
    <location>
        <begin position="1"/>
        <end position="57"/>
    </location>
</feature>
<keyword evidence="3" id="KW-1185">Reference proteome</keyword>
<evidence type="ECO:0000256" key="1">
    <source>
        <dbReference type="SAM" id="MobiDB-lite"/>
    </source>
</evidence>
<organism evidence="2 3">
    <name type="scientific">Trichonephila clavipes</name>
    <name type="common">Golden silk orbweaver</name>
    <name type="synonym">Nephila clavipes</name>
    <dbReference type="NCBI Taxonomy" id="2585209"/>
    <lineage>
        <taxon>Eukaryota</taxon>
        <taxon>Metazoa</taxon>
        <taxon>Ecdysozoa</taxon>
        <taxon>Arthropoda</taxon>
        <taxon>Chelicerata</taxon>
        <taxon>Arachnida</taxon>
        <taxon>Araneae</taxon>
        <taxon>Araneomorphae</taxon>
        <taxon>Entelegynae</taxon>
        <taxon>Araneoidea</taxon>
        <taxon>Nephilidae</taxon>
        <taxon>Trichonephila</taxon>
    </lineage>
</organism>
<proteinExistence type="predicted"/>
<sequence length="122" mass="13748">MDATKRSKVGRFQDPQHLGQSAMVTFDDIEKNGLNHSHTGRARHRGGQQNASSEGSSDFHSVFDVLINEPSSNLDVSNCHGHRLAIQRRGRASAQKERLRGKFPRLHKIDIIVYRFMSLSPN</sequence>
<name>A0A8X6V7F3_TRICX</name>